<evidence type="ECO:0000313" key="2">
    <source>
        <dbReference type="Proteomes" id="UP000828390"/>
    </source>
</evidence>
<accession>A0A9D4KVK8</accession>
<organism evidence="1 2">
    <name type="scientific">Dreissena polymorpha</name>
    <name type="common">Zebra mussel</name>
    <name type="synonym">Mytilus polymorpha</name>
    <dbReference type="NCBI Taxonomy" id="45954"/>
    <lineage>
        <taxon>Eukaryota</taxon>
        <taxon>Metazoa</taxon>
        <taxon>Spiralia</taxon>
        <taxon>Lophotrochozoa</taxon>
        <taxon>Mollusca</taxon>
        <taxon>Bivalvia</taxon>
        <taxon>Autobranchia</taxon>
        <taxon>Heteroconchia</taxon>
        <taxon>Euheterodonta</taxon>
        <taxon>Imparidentia</taxon>
        <taxon>Neoheterodontei</taxon>
        <taxon>Myida</taxon>
        <taxon>Dreissenoidea</taxon>
        <taxon>Dreissenidae</taxon>
        <taxon>Dreissena</taxon>
    </lineage>
</organism>
<gene>
    <name evidence="1" type="ORF">DPMN_088805</name>
</gene>
<name>A0A9D4KVK8_DREPO</name>
<reference evidence="1" key="1">
    <citation type="journal article" date="2019" name="bioRxiv">
        <title>The Genome of the Zebra Mussel, Dreissena polymorpha: A Resource for Invasive Species Research.</title>
        <authorList>
            <person name="McCartney M.A."/>
            <person name="Auch B."/>
            <person name="Kono T."/>
            <person name="Mallez S."/>
            <person name="Zhang Y."/>
            <person name="Obille A."/>
            <person name="Becker A."/>
            <person name="Abrahante J.E."/>
            <person name="Garbe J."/>
            <person name="Badalamenti J.P."/>
            <person name="Herman A."/>
            <person name="Mangelson H."/>
            <person name="Liachko I."/>
            <person name="Sullivan S."/>
            <person name="Sone E.D."/>
            <person name="Koren S."/>
            <person name="Silverstein K.A.T."/>
            <person name="Beckman K.B."/>
            <person name="Gohl D.M."/>
        </authorList>
    </citation>
    <scope>NUCLEOTIDE SEQUENCE</scope>
    <source>
        <strain evidence="1">Duluth1</strain>
        <tissue evidence="1">Whole animal</tissue>
    </source>
</reference>
<comment type="caution">
    <text evidence="1">The sequence shown here is derived from an EMBL/GenBank/DDBJ whole genome shotgun (WGS) entry which is preliminary data.</text>
</comment>
<dbReference type="Proteomes" id="UP000828390">
    <property type="component" value="Unassembled WGS sequence"/>
</dbReference>
<protein>
    <submittedName>
        <fullName evidence="1">Uncharacterized protein</fullName>
    </submittedName>
</protein>
<sequence length="68" mass="7561">MMDISFCKRVTQCQSDEICTSYRDQYMHFDSKCISSQSRCSVSGDEYCQKCCADDFCNGNCATAGVVG</sequence>
<dbReference type="AlphaFoldDB" id="A0A9D4KVK8"/>
<reference evidence="1" key="2">
    <citation type="submission" date="2020-11" db="EMBL/GenBank/DDBJ databases">
        <authorList>
            <person name="McCartney M.A."/>
            <person name="Auch B."/>
            <person name="Kono T."/>
            <person name="Mallez S."/>
            <person name="Becker A."/>
            <person name="Gohl D.M."/>
            <person name="Silverstein K.A.T."/>
            <person name="Koren S."/>
            <person name="Bechman K.B."/>
            <person name="Herman A."/>
            <person name="Abrahante J.E."/>
            <person name="Garbe J."/>
        </authorList>
    </citation>
    <scope>NUCLEOTIDE SEQUENCE</scope>
    <source>
        <strain evidence="1">Duluth1</strain>
        <tissue evidence="1">Whole animal</tissue>
    </source>
</reference>
<keyword evidence="2" id="KW-1185">Reference proteome</keyword>
<proteinExistence type="predicted"/>
<evidence type="ECO:0000313" key="1">
    <source>
        <dbReference type="EMBL" id="KAH3846504.1"/>
    </source>
</evidence>
<dbReference type="EMBL" id="JAIWYP010000003">
    <property type="protein sequence ID" value="KAH3846504.1"/>
    <property type="molecule type" value="Genomic_DNA"/>
</dbReference>